<dbReference type="RefSeq" id="WP_149504161.1">
    <property type="nucleotide sequence ID" value="NZ_CP035708.1"/>
</dbReference>
<organism evidence="3 4">
    <name type="scientific">Sphaerotilus sulfidivorans</name>
    <dbReference type="NCBI Taxonomy" id="639200"/>
    <lineage>
        <taxon>Bacteria</taxon>
        <taxon>Pseudomonadati</taxon>
        <taxon>Pseudomonadota</taxon>
        <taxon>Betaproteobacteria</taxon>
        <taxon>Burkholderiales</taxon>
        <taxon>Sphaerotilaceae</taxon>
        <taxon>Sphaerotilus</taxon>
    </lineage>
</organism>
<keyword evidence="3" id="KW-0808">Transferase</keyword>
<keyword evidence="5" id="KW-1185">Reference proteome</keyword>
<dbReference type="SUPFAM" id="SSF53756">
    <property type="entry name" value="UDP-Glycosyltransferase/glycogen phosphorylase"/>
    <property type="match status" value="1"/>
</dbReference>
<dbReference type="KEGG" id="snn:EWH46_12245"/>
<dbReference type="AlphaFoldDB" id="A0A5C1Q1S3"/>
<dbReference type="InterPro" id="IPR015393">
    <property type="entry name" value="DUF1972"/>
</dbReference>
<evidence type="ECO:0000313" key="2">
    <source>
        <dbReference type="EMBL" id="MET3604666.1"/>
    </source>
</evidence>
<dbReference type="Gene3D" id="3.40.50.2000">
    <property type="entry name" value="Glycogen Phosphorylase B"/>
    <property type="match status" value="2"/>
</dbReference>
<dbReference type="Proteomes" id="UP001549111">
    <property type="component" value="Unassembled WGS sequence"/>
</dbReference>
<gene>
    <name evidence="2" type="ORF">ABIC99_002482</name>
    <name evidence="3" type="ORF">EWH46_12245</name>
</gene>
<dbReference type="EMBL" id="CP035708">
    <property type="protein sequence ID" value="QEN01477.1"/>
    <property type="molecule type" value="Genomic_DNA"/>
</dbReference>
<name>A0A5C1Q1S3_9BURK</name>
<dbReference type="GO" id="GO:0016740">
    <property type="term" value="F:transferase activity"/>
    <property type="evidence" value="ECO:0007669"/>
    <property type="project" value="UniProtKB-KW"/>
</dbReference>
<sequence length="383" mass="42468">MSKKTIRILGIRGVPAAHGGFETFAEYLSLYLVDKGWRVIVYCQEDGDGEVFQDTWRGVERIRIPVAKEGPLGTIVFDWKTVVHAAKHQDLCLTLGYNTAVFCALLRAKGVTNVINMDGIEWARAKWSRPAKAWFWLNERAGCWLGDHLVADHPEIKNHLSTRVSPDKITTIAYGAEHLTDVSDAPVRKLGLEPGRFLSLVARPEPENSILEVVSGFSAKRRGFQLAVLGNYSDSNPYHAKVRAAASDEVRFLGAIYDKPIINSIRFHSMAYVHGHQVGGTNPSLVEALGAGNAILAHDNRFNRWVAGSGARYFSDAQAFSQVLDDIQADPSCLERMRASSTLRFKSGLTWGQILGEYEQLLDQYVTTPAGDSVYQTKQTGKF</sequence>
<dbReference type="Pfam" id="PF09314">
    <property type="entry name" value="DUF1972"/>
    <property type="match status" value="1"/>
</dbReference>
<evidence type="ECO:0000259" key="1">
    <source>
        <dbReference type="Pfam" id="PF09314"/>
    </source>
</evidence>
<dbReference type="OrthoDB" id="9792269at2"/>
<evidence type="ECO:0000313" key="4">
    <source>
        <dbReference type="Proteomes" id="UP000323522"/>
    </source>
</evidence>
<reference evidence="2 5" key="2">
    <citation type="submission" date="2024-06" db="EMBL/GenBank/DDBJ databases">
        <title>Genomic Encyclopedia of Type Strains, Phase IV (KMG-IV): sequencing the most valuable type-strain genomes for metagenomic binning, comparative biology and taxonomic classification.</title>
        <authorList>
            <person name="Goeker M."/>
        </authorList>
    </citation>
    <scope>NUCLEOTIDE SEQUENCE [LARGE SCALE GENOMIC DNA]</scope>
    <source>
        <strain evidence="2 5">D-501</strain>
    </source>
</reference>
<feature type="domain" description="DUF1972" evidence="1">
    <location>
        <begin position="4"/>
        <end position="177"/>
    </location>
</feature>
<dbReference type="EMBL" id="JBEPLS010000008">
    <property type="protein sequence ID" value="MET3604666.1"/>
    <property type="molecule type" value="Genomic_DNA"/>
</dbReference>
<protein>
    <submittedName>
        <fullName evidence="3">Glycosyltransferase family 1 protein</fullName>
    </submittedName>
    <submittedName>
        <fullName evidence="2">Glycosyltransferase involved in cell wall biosynthesis</fullName>
    </submittedName>
</protein>
<evidence type="ECO:0000313" key="3">
    <source>
        <dbReference type="EMBL" id="QEN01477.1"/>
    </source>
</evidence>
<dbReference type="Proteomes" id="UP000323522">
    <property type="component" value="Chromosome"/>
</dbReference>
<reference evidence="3 4" key="1">
    <citation type="submission" date="2019-02" db="EMBL/GenBank/DDBJ databases">
        <title>Complete Genome Sequence and Methylome Analysis of Sphaerotilus natans subsp. sulfidivorans D-507.</title>
        <authorList>
            <person name="Fomenkov A."/>
            <person name="Gridneva E."/>
            <person name="Smolyakov D."/>
            <person name="Dubinina G."/>
            <person name="Vincze T."/>
            <person name="Grabovich M."/>
            <person name="Roberts R.J."/>
        </authorList>
    </citation>
    <scope>NUCLEOTIDE SEQUENCE [LARGE SCALE GENOMIC DNA]</scope>
    <source>
        <strain evidence="3 4">D-507</strain>
    </source>
</reference>
<evidence type="ECO:0000313" key="5">
    <source>
        <dbReference type="Proteomes" id="UP001549111"/>
    </source>
</evidence>
<proteinExistence type="predicted"/>
<accession>A0A5C1Q1S3</accession>